<dbReference type="EMBL" id="MAJU01000004">
    <property type="protein sequence ID" value="OCH22869.1"/>
    <property type="molecule type" value="Genomic_DNA"/>
</dbReference>
<evidence type="ECO:0000259" key="4">
    <source>
        <dbReference type="PROSITE" id="PS51755"/>
    </source>
</evidence>
<dbReference type="STRING" id="688.A6E04_02905"/>
<gene>
    <name evidence="5" type="ORF">A6E04_02905</name>
</gene>
<sequence length="214" mass="24120">MSAVYKAEKYTFNMPHYIIQHPEKGDVELSRAEAYILKKMLDNLNIVCNKNELEDIGWEGNPVSTSSLTVVIASLRKKTHSINDFSIRNIPRKGYFISTSLIIEKIGVQSKKTLSPKNASFYTKFKKIISVCIYTFNILMVILFIIIGLFVSIQHDYLSCQKLNNKTLCSIGTNNFSTLSLLDDIDDGQVILKTPENTIILDEGSNILMSIGND</sequence>
<dbReference type="SMART" id="SM00862">
    <property type="entry name" value="Trans_reg_C"/>
    <property type="match status" value="1"/>
</dbReference>
<accession>A0A1B9P2Y0</accession>
<keyword evidence="3" id="KW-1133">Transmembrane helix</keyword>
<dbReference type="AlphaFoldDB" id="A0A1B9P2Y0"/>
<dbReference type="Pfam" id="PF00486">
    <property type="entry name" value="Trans_reg_C"/>
    <property type="match status" value="1"/>
</dbReference>
<dbReference type="OrthoDB" id="5904978at2"/>
<dbReference type="SUPFAM" id="SSF46894">
    <property type="entry name" value="C-terminal effector domain of the bipartite response regulators"/>
    <property type="match status" value="1"/>
</dbReference>
<evidence type="ECO:0000313" key="6">
    <source>
        <dbReference type="Proteomes" id="UP000093523"/>
    </source>
</evidence>
<proteinExistence type="predicted"/>
<dbReference type="PROSITE" id="PS51755">
    <property type="entry name" value="OMPR_PHOB"/>
    <property type="match status" value="1"/>
</dbReference>
<feature type="domain" description="OmpR/PhoB-type" evidence="4">
    <location>
        <begin position="2"/>
        <end position="99"/>
    </location>
</feature>
<reference evidence="5 6" key="1">
    <citation type="submission" date="2016-06" db="EMBL/GenBank/DDBJ databases">
        <authorList>
            <person name="Kjaerup R.B."/>
            <person name="Dalgaard T.S."/>
            <person name="Juul-Madsen H.R."/>
        </authorList>
    </citation>
    <scope>NUCLEOTIDE SEQUENCE [LARGE SCALE GENOMIC DNA]</scope>
    <source>
        <strain evidence="5 6">1S159</strain>
    </source>
</reference>
<name>A0A1B9P2Y0_ALILO</name>
<keyword evidence="3" id="KW-0812">Transmembrane</keyword>
<feature type="DNA-binding region" description="OmpR/PhoB-type" evidence="2">
    <location>
        <begin position="2"/>
        <end position="99"/>
    </location>
</feature>
<feature type="transmembrane region" description="Helical" evidence="3">
    <location>
        <begin position="131"/>
        <end position="153"/>
    </location>
</feature>
<dbReference type="InterPro" id="IPR036388">
    <property type="entry name" value="WH-like_DNA-bd_sf"/>
</dbReference>
<evidence type="ECO:0000313" key="5">
    <source>
        <dbReference type="EMBL" id="OCH22869.1"/>
    </source>
</evidence>
<evidence type="ECO:0000256" key="3">
    <source>
        <dbReference type="SAM" id="Phobius"/>
    </source>
</evidence>
<keyword evidence="1 2" id="KW-0238">DNA-binding</keyword>
<dbReference type="Gene3D" id="1.10.10.10">
    <property type="entry name" value="Winged helix-like DNA-binding domain superfamily/Winged helix DNA-binding domain"/>
    <property type="match status" value="1"/>
</dbReference>
<organism evidence="5 6">
    <name type="scientific">Aliivibrio logei</name>
    <name type="common">Vibrio logei</name>
    <dbReference type="NCBI Taxonomy" id="688"/>
    <lineage>
        <taxon>Bacteria</taxon>
        <taxon>Pseudomonadati</taxon>
        <taxon>Pseudomonadota</taxon>
        <taxon>Gammaproteobacteria</taxon>
        <taxon>Vibrionales</taxon>
        <taxon>Vibrionaceae</taxon>
        <taxon>Aliivibrio</taxon>
    </lineage>
</organism>
<evidence type="ECO:0000256" key="2">
    <source>
        <dbReference type="PROSITE-ProRule" id="PRU01091"/>
    </source>
</evidence>
<dbReference type="InterPro" id="IPR001867">
    <property type="entry name" value="OmpR/PhoB-type_DNA-bd"/>
</dbReference>
<dbReference type="GO" id="GO:0006355">
    <property type="term" value="P:regulation of DNA-templated transcription"/>
    <property type="evidence" value="ECO:0007669"/>
    <property type="project" value="InterPro"/>
</dbReference>
<keyword evidence="3" id="KW-0472">Membrane</keyword>
<protein>
    <submittedName>
        <fullName evidence="5">Transcriptional regulator</fullName>
    </submittedName>
</protein>
<evidence type="ECO:0000256" key="1">
    <source>
        <dbReference type="ARBA" id="ARBA00023125"/>
    </source>
</evidence>
<dbReference type="GO" id="GO:0003677">
    <property type="term" value="F:DNA binding"/>
    <property type="evidence" value="ECO:0007669"/>
    <property type="project" value="UniProtKB-UniRule"/>
</dbReference>
<dbReference type="GO" id="GO:0000160">
    <property type="term" value="P:phosphorelay signal transduction system"/>
    <property type="evidence" value="ECO:0007669"/>
    <property type="project" value="InterPro"/>
</dbReference>
<dbReference type="RefSeq" id="WP_017021453.1">
    <property type="nucleotide sequence ID" value="NZ_CAWMPN010000004.1"/>
</dbReference>
<dbReference type="InterPro" id="IPR016032">
    <property type="entry name" value="Sig_transdc_resp-reg_C-effctor"/>
</dbReference>
<dbReference type="Proteomes" id="UP000093523">
    <property type="component" value="Unassembled WGS sequence"/>
</dbReference>
<comment type="caution">
    <text evidence="5">The sequence shown here is derived from an EMBL/GenBank/DDBJ whole genome shotgun (WGS) entry which is preliminary data.</text>
</comment>